<sequence length="207" mass="21245">MSEFFAATLSFPTALFSFALLVVLGYWLLVALGGAGIDVLDDDESGVAAPVFDVIGLGGVPTTVAVTGLVSVSWFLSLIGTVAIGAVGLGGVAAALLGGVILVAAAAGAVWLTRFAVLPLRRFFRDGPAPSKHDFVGRVCVVRTGRVDTGFGQAELTSADGSAAVIQVRQSAQHAATDPLRQGDSAVVYDYDPAADLYWVAALEGNY</sequence>
<feature type="transmembrane region" description="Helical" evidence="1">
    <location>
        <begin position="15"/>
        <end position="40"/>
    </location>
</feature>
<gene>
    <name evidence="2" type="ORF">ACFOW8_20495</name>
</gene>
<evidence type="ECO:0000313" key="3">
    <source>
        <dbReference type="Proteomes" id="UP001595767"/>
    </source>
</evidence>
<comment type="caution">
    <text evidence="2">The sequence shown here is derived from an EMBL/GenBank/DDBJ whole genome shotgun (WGS) entry which is preliminary data.</text>
</comment>
<dbReference type="RefSeq" id="WP_378552624.1">
    <property type="nucleotide sequence ID" value="NZ_JBHSBA010000014.1"/>
</dbReference>
<keyword evidence="1" id="KW-0472">Membrane</keyword>
<protein>
    <recommendedName>
        <fullName evidence="4">DUF1449 family protein</fullName>
    </recommendedName>
</protein>
<accession>A0ABV8L9F5</accession>
<keyword evidence="1" id="KW-1133">Transmembrane helix</keyword>
<proteinExistence type="predicted"/>
<evidence type="ECO:0000256" key="1">
    <source>
        <dbReference type="SAM" id="Phobius"/>
    </source>
</evidence>
<reference evidence="3" key="1">
    <citation type="journal article" date="2019" name="Int. J. Syst. Evol. Microbiol.">
        <title>The Global Catalogue of Microorganisms (GCM) 10K type strain sequencing project: providing services to taxonomists for standard genome sequencing and annotation.</title>
        <authorList>
            <consortium name="The Broad Institute Genomics Platform"/>
            <consortium name="The Broad Institute Genome Sequencing Center for Infectious Disease"/>
            <person name="Wu L."/>
            <person name="Ma J."/>
        </authorList>
    </citation>
    <scope>NUCLEOTIDE SEQUENCE [LARGE SCALE GENOMIC DNA]</scope>
    <source>
        <strain evidence="3">CGMCC 4.7204</strain>
    </source>
</reference>
<keyword evidence="1" id="KW-0812">Transmembrane</keyword>
<dbReference type="EMBL" id="JBHSBA010000014">
    <property type="protein sequence ID" value="MFC4127315.1"/>
    <property type="molecule type" value="Genomic_DNA"/>
</dbReference>
<keyword evidence="3" id="KW-1185">Reference proteome</keyword>
<dbReference type="Proteomes" id="UP001595767">
    <property type="component" value="Unassembled WGS sequence"/>
</dbReference>
<feature type="transmembrane region" description="Helical" evidence="1">
    <location>
        <begin position="82"/>
        <end position="112"/>
    </location>
</feature>
<evidence type="ECO:0000313" key="2">
    <source>
        <dbReference type="EMBL" id="MFC4127315.1"/>
    </source>
</evidence>
<name>A0ABV8L9F5_9NOCA</name>
<evidence type="ECO:0008006" key="4">
    <source>
        <dbReference type="Google" id="ProtNLM"/>
    </source>
</evidence>
<feature type="transmembrane region" description="Helical" evidence="1">
    <location>
        <begin position="52"/>
        <end position="76"/>
    </location>
</feature>
<organism evidence="2 3">
    <name type="scientific">Nocardia rhizosphaerae</name>
    <dbReference type="NCBI Taxonomy" id="1691571"/>
    <lineage>
        <taxon>Bacteria</taxon>
        <taxon>Bacillati</taxon>
        <taxon>Actinomycetota</taxon>
        <taxon>Actinomycetes</taxon>
        <taxon>Mycobacteriales</taxon>
        <taxon>Nocardiaceae</taxon>
        <taxon>Nocardia</taxon>
    </lineage>
</organism>